<reference evidence="4" key="1">
    <citation type="submission" date="2021-12" db="EMBL/GenBank/DDBJ databases">
        <authorList>
            <person name="Li Y."/>
        </authorList>
    </citation>
    <scope>NUCLEOTIDE SEQUENCE</scope>
    <source>
        <strain evidence="4">DKSPLA3</strain>
    </source>
</reference>
<evidence type="ECO:0000313" key="4">
    <source>
        <dbReference type="EMBL" id="MCD7107747.1"/>
    </source>
</evidence>
<comment type="caution">
    <text evidence="4">The sequence shown here is derived from an EMBL/GenBank/DDBJ whole genome shotgun (WGS) entry which is preliminary data.</text>
</comment>
<organism evidence="4 5">
    <name type="scientific">Rhizobium quercicola</name>
    <dbReference type="NCBI Taxonomy" id="2901226"/>
    <lineage>
        <taxon>Bacteria</taxon>
        <taxon>Pseudomonadati</taxon>
        <taxon>Pseudomonadota</taxon>
        <taxon>Alphaproteobacteria</taxon>
        <taxon>Hyphomicrobiales</taxon>
        <taxon>Rhizobiaceae</taxon>
        <taxon>Rhizobium/Agrobacterium group</taxon>
        <taxon>Rhizobium</taxon>
    </lineage>
</organism>
<accession>A0A9X1NMH1</accession>
<gene>
    <name evidence="4" type="ORF">LRX75_01715</name>
</gene>
<dbReference type="PROSITE" id="PS00061">
    <property type="entry name" value="ADH_SHORT"/>
    <property type="match status" value="1"/>
</dbReference>
<dbReference type="InterPro" id="IPR020904">
    <property type="entry name" value="Sc_DH/Rdtase_CS"/>
</dbReference>
<dbReference type="AlphaFoldDB" id="A0A9X1NMH1"/>
<dbReference type="RefSeq" id="WP_231811472.1">
    <property type="nucleotide sequence ID" value="NZ_JAJOZR010000001.1"/>
</dbReference>
<dbReference type="PANTHER" id="PTHR44169">
    <property type="entry name" value="NADPH-DEPENDENT 1-ACYLDIHYDROXYACETONE PHOSPHATE REDUCTASE"/>
    <property type="match status" value="1"/>
</dbReference>
<evidence type="ECO:0000256" key="3">
    <source>
        <dbReference type="RuleBase" id="RU000363"/>
    </source>
</evidence>
<evidence type="ECO:0000313" key="5">
    <source>
        <dbReference type="Proteomes" id="UP001139089"/>
    </source>
</evidence>
<dbReference type="Proteomes" id="UP001139089">
    <property type="component" value="Unassembled WGS sequence"/>
</dbReference>
<protein>
    <submittedName>
        <fullName evidence="4">SDR family oxidoreductase</fullName>
    </submittedName>
</protein>
<dbReference type="PANTHER" id="PTHR44169:SF6">
    <property type="entry name" value="NADPH-DEPENDENT 1-ACYLDIHYDROXYACETONE PHOSPHATE REDUCTASE"/>
    <property type="match status" value="1"/>
</dbReference>
<dbReference type="EMBL" id="JAJOZR010000001">
    <property type="protein sequence ID" value="MCD7107747.1"/>
    <property type="molecule type" value="Genomic_DNA"/>
</dbReference>
<evidence type="ECO:0000256" key="1">
    <source>
        <dbReference type="ARBA" id="ARBA00006484"/>
    </source>
</evidence>
<dbReference type="PRINTS" id="PR00080">
    <property type="entry name" value="SDRFAMILY"/>
</dbReference>
<comment type="similarity">
    <text evidence="1 3">Belongs to the short-chain dehydrogenases/reductases (SDR) family.</text>
</comment>
<dbReference type="GO" id="GO:0016491">
    <property type="term" value="F:oxidoreductase activity"/>
    <property type="evidence" value="ECO:0007669"/>
    <property type="project" value="UniProtKB-KW"/>
</dbReference>
<name>A0A9X1NMH1_9HYPH</name>
<keyword evidence="5" id="KW-1185">Reference proteome</keyword>
<dbReference type="Gene3D" id="3.40.50.720">
    <property type="entry name" value="NAD(P)-binding Rossmann-like Domain"/>
    <property type="match status" value="1"/>
</dbReference>
<dbReference type="InterPro" id="IPR036291">
    <property type="entry name" value="NAD(P)-bd_dom_sf"/>
</dbReference>
<evidence type="ECO:0000256" key="2">
    <source>
        <dbReference type="ARBA" id="ARBA00023002"/>
    </source>
</evidence>
<dbReference type="Pfam" id="PF00106">
    <property type="entry name" value="adh_short"/>
    <property type="match status" value="1"/>
</dbReference>
<dbReference type="PRINTS" id="PR00081">
    <property type="entry name" value="GDHRDH"/>
</dbReference>
<proteinExistence type="inferred from homology"/>
<sequence>MKTSGNTILITGGASGIGRELAERFHAQGNTVIIAGRRQDRLDAVAAGHEGIVGYALDIASPESIAAFAADVIRNHPDLNVLINNAGVMMFEDLDRSRDLTDAESTIATNLLGPIRLTNALIDHLTTRPDAAIVNVSSGLAFVPLVSTPTYSATKAAIHSYTVSLRDVLKGKVEVIELAPPAVQTELTPGQSTRSGYMPLNDFMDEVMALFSQQPTPAEILVKAVGFLRFAEQETRFDETLTTLNDFARKARESGH</sequence>
<dbReference type="SUPFAM" id="SSF51735">
    <property type="entry name" value="NAD(P)-binding Rossmann-fold domains"/>
    <property type="match status" value="1"/>
</dbReference>
<keyword evidence="2" id="KW-0560">Oxidoreductase</keyword>
<dbReference type="InterPro" id="IPR002347">
    <property type="entry name" value="SDR_fam"/>
</dbReference>